<proteinExistence type="predicted"/>
<dbReference type="AlphaFoldDB" id="A0A3S1A8P2"/>
<name>A0A3S1A8P2_ELYCH</name>
<keyword evidence="2" id="KW-1185">Reference proteome</keyword>
<reference evidence="1 2" key="1">
    <citation type="submission" date="2019-01" db="EMBL/GenBank/DDBJ databases">
        <title>A draft genome assembly of the solar-powered sea slug Elysia chlorotica.</title>
        <authorList>
            <person name="Cai H."/>
            <person name="Li Q."/>
            <person name="Fang X."/>
            <person name="Li J."/>
            <person name="Curtis N.E."/>
            <person name="Altenburger A."/>
            <person name="Shibata T."/>
            <person name="Feng M."/>
            <person name="Maeda T."/>
            <person name="Schwartz J.A."/>
            <person name="Shigenobu S."/>
            <person name="Lundholm N."/>
            <person name="Nishiyama T."/>
            <person name="Yang H."/>
            <person name="Hasebe M."/>
            <person name="Li S."/>
            <person name="Pierce S.K."/>
            <person name="Wang J."/>
        </authorList>
    </citation>
    <scope>NUCLEOTIDE SEQUENCE [LARGE SCALE GENOMIC DNA]</scope>
    <source>
        <strain evidence="1">EC2010</strain>
        <tissue evidence="1">Whole organism of an adult</tissue>
    </source>
</reference>
<dbReference type="EMBL" id="RQTK01000168">
    <property type="protein sequence ID" value="RUS85490.1"/>
    <property type="molecule type" value="Genomic_DNA"/>
</dbReference>
<sequence>MAEDFDPVDVSKRQYIENVVEPDMHTAISQLAKARKKMPLKCVKQARKVANNNIYYCGKSCVVLETEQYPVRVDSSEVDKVFEINGVDEVPTNLNTLSKLITSYTEERQELVKAHRLLNQKLASSFESDNNIKNRPLVSPNFYSDDFIVDESAPLID</sequence>
<protein>
    <submittedName>
        <fullName evidence="1">Uncharacterized protein</fullName>
    </submittedName>
</protein>
<accession>A0A3S1A8P2</accession>
<evidence type="ECO:0000313" key="2">
    <source>
        <dbReference type="Proteomes" id="UP000271974"/>
    </source>
</evidence>
<organism evidence="1 2">
    <name type="scientific">Elysia chlorotica</name>
    <name type="common">Eastern emerald elysia</name>
    <name type="synonym">Sea slug</name>
    <dbReference type="NCBI Taxonomy" id="188477"/>
    <lineage>
        <taxon>Eukaryota</taxon>
        <taxon>Metazoa</taxon>
        <taxon>Spiralia</taxon>
        <taxon>Lophotrochozoa</taxon>
        <taxon>Mollusca</taxon>
        <taxon>Gastropoda</taxon>
        <taxon>Heterobranchia</taxon>
        <taxon>Euthyneura</taxon>
        <taxon>Panpulmonata</taxon>
        <taxon>Sacoglossa</taxon>
        <taxon>Placobranchoidea</taxon>
        <taxon>Plakobranchidae</taxon>
        <taxon>Elysia</taxon>
    </lineage>
</organism>
<comment type="caution">
    <text evidence="1">The sequence shown here is derived from an EMBL/GenBank/DDBJ whole genome shotgun (WGS) entry which is preliminary data.</text>
</comment>
<gene>
    <name evidence="1" type="ORF">EGW08_006766</name>
</gene>
<dbReference type="Proteomes" id="UP000271974">
    <property type="component" value="Unassembled WGS sequence"/>
</dbReference>
<dbReference type="OrthoDB" id="6137861at2759"/>
<evidence type="ECO:0000313" key="1">
    <source>
        <dbReference type="EMBL" id="RUS85490.1"/>
    </source>
</evidence>